<evidence type="ECO:0000313" key="2">
    <source>
        <dbReference type="EMBL" id="KAJ7041777.1"/>
    </source>
</evidence>
<gene>
    <name evidence="2" type="ORF">C8F04DRAFT_1176864</name>
</gene>
<feature type="compositionally biased region" description="Polar residues" evidence="1">
    <location>
        <begin position="31"/>
        <end position="42"/>
    </location>
</feature>
<dbReference type="EMBL" id="JARJCM010000015">
    <property type="protein sequence ID" value="KAJ7041777.1"/>
    <property type="molecule type" value="Genomic_DNA"/>
</dbReference>
<evidence type="ECO:0000313" key="3">
    <source>
        <dbReference type="Proteomes" id="UP001218188"/>
    </source>
</evidence>
<dbReference type="AlphaFoldDB" id="A0AAD6TA19"/>
<protein>
    <submittedName>
        <fullName evidence="2">Uncharacterized protein</fullName>
    </submittedName>
</protein>
<reference evidence="2" key="1">
    <citation type="submission" date="2023-03" db="EMBL/GenBank/DDBJ databases">
        <title>Massive genome expansion in bonnet fungi (Mycena s.s.) driven by repeated elements and novel gene families across ecological guilds.</title>
        <authorList>
            <consortium name="Lawrence Berkeley National Laboratory"/>
            <person name="Harder C.B."/>
            <person name="Miyauchi S."/>
            <person name="Viragh M."/>
            <person name="Kuo A."/>
            <person name="Thoen E."/>
            <person name="Andreopoulos B."/>
            <person name="Lu D."/>
            <person name="Skrede I."/>
            <person name="Drula E."/>
            <person name="Henrissat B."/>
            <person name="Morin E."/>
            <person name="Kohler A."/>
            <person name="Barry K."/>
            <person name="LaButti K."/>
            <person name="Morin E."/>
            <person name="Salamov A."/>
            <person name="Lipzen A."/>
            <person name="Mereny Z."/>
            <person name="Hegedus B."/>
            <person name="Baldrian P."/>
            <person name="Stursova M."/>
            <person name="Weitz H."/>
            <person name="Taylor A."/>
            <person name="Grigoriev I.V."/>
            <person name="Nagy L.G."/>
            <person name="Martin F."/>
            <person name="Kauserud H."/>
        </authorList>
    </citation>
    <scope>NUCLEOTIDE SEQUENCE</scope>
    <source>
        <strain evidence="2">CBHHK200</strain>
    </source>
</reference>
<dbReference type="Proteomes" id="UP001218188">
    <property type="component" value="Unassembled WGS sequence"/>
</dbReference>
<name>A0AAD6TA19_9AGAR</name>
<accession>A0AAD6TA19</accession>
<organism evidence="2 3">
    <name type="scientific">Mycena alexandri</name>
    <dbReference type="NCBI Taxonomy" id="1745969"/>
    <lineage>
        <taxon>Eukaryota</taxon>
        <taxon>Fungi</taxon>
        <taxon>Dikarya</taxon>
        <taxon>Basidiomycota</taxon>
        <taxon>Agaricomycotina</taxon>
        <taxon>Agaricomycetes</taxon>
        <taxon>Agaricomycetidae</taxon>
        <taxon>Agaricales</taxon>
        <taxon>Marasmiineae</taxon>
        <taxon>Mycenaceae</taxon>
        <taxon>Mycena</taxon>
    </lineage>
</organism>
<comment type="caution">
    <text evidence="2">The sequence shown here is derived from an EMBL/GenBank/DDBJ whole genome shotgun (WGS) entry which is preliminary data.</text>
</comment>
<keyword evidence="3" id="KW-1185">Reference proteome</keyword>
<feature type="compositionally biased region" description="Basic and acidic residues" evidence="1">
    <location>
        <begin position="1"/>
        <end position="24"/>
    </location>
</feature>
<feature type="region of interest" description="Disordered" evidence="1">
    <location>
        <begin position="1"/>
        <end position="42"/>
    </location>
</feature>
<sequence length="228" mass="25386">MPKDGSSKTKDAVPKPKLPKDKLQRSKTNSKDQSCQSQSYSSLERQRPEIGALWVLQCIGKSRPSWIKGWHVTSDGAMPPFSCSGTLKFSAPGMVSAQQKVHRRMVYSYYGWELKNLSSQMIYNGGNLSPSGYVDPGTVQQFMSGKFPEVLELVQADKGTLYLRGDRLVCDNTWHSGKSPTSDKVHTTTKPRDIPETTIIPLSFDNRALKQRLGYLGIDDQALTCVKP</sequence>
<proteinExistence type="predicted"/>
<evidence type="ECO:0000256" key="1">
    <source>
        <dbReference type="SAM" id="MobiDB-lite"/>
    </source>
</evidence>